<organism evidence="1 2">
    <name type="scientific">Colletotrichum salicis</name>
    <dbReference type="NCBI Taxonomy" id="1209931"/>
    <lineage>
        <taxon>Eukaryota</taxon>
        <taxon>Fungi</taxon>
        <taxon>Dikarya</taxon>
        <taxon>Ascomycota</taxon>
        <taxon>Pezizomycotina</taxon>
        <taxon>Sordariomycetes</taxon>
        <taxon>Hypocreomycetidae</taxon>
        <taxon>Glomerellales</taxon>
        <taxon>Glomerellaceae</taxon>
        <taxon>Colletotrichum</taxon>
        <taxon>Colletotrichum acutatum species complex</taxon>
    </lineage>
</organism>
<dbReference type="EMBL" id="JFFI01000954">
    <property type="protein sequence ID" value="KXH64591.1"/>
    <property type="molecule type" value="Genomic_DNA"/>
</dbReference>
<gene>
    <name evidence="1" type="ORF">CSAL01_04680</name>
</gene>
<dbReference type="OrthoDB" id="10482022at2759"/>
<evidence type="ECO:0000313" key="1">
    <source>
        <dbReference type="EMBL" id="KXH64591.1"/>
    </source>
</evidence>
<reference evidence="1 2" key="1">
    <citation type="submission" date="2014-02" db="EMBL/GenBank/DDBJ databases">
        <title>The genome sequence of Colletotrichum salicis CBS 607.94.</title>
        <authorList>
            <person name="Baroncelli R."/>
            <person name="Thon M.R."/>
        </authorList>
    </citation>
    <scope>NUCLEOTIDE SEQUENCE [LARGE SCALE GENOMIC DNA]</scope>
    <source>
        <strain evidence="1 2">CBS 607.94</strain>
    </source>
</reference>
<protein>
    <submittedName>
        <fullName evidence="1">Uncharacterized protein</fullName>
    </submittedName>
</protein>
<name>A0A135UW32_9PEZI</name>
<evidence type="ECO:0000313" key="2">
    <source>
        <dbReference type="Proteomes" id="UP000070121"/>
    </source>
</evidence>
<keyword evidence="2" id="KW-1185">Reference proteome</keyword>
<proteinExistence type="predicted"/>
<accession>A0A135UW32</accession>
<dbReference type="Proteomes" id="UP000070121">
    <property type="component" value="Unassembled WGS sequence"/>
</dbReference>
<sequence length="122" mass="13806">MSIISSNVVNSSDILQMANIGPLSSGIKSEDIPIPSRELSREFALPFRPSPAPPNRSPSWALHLFATVFGVLYANKNMVMDWRQSWNKVQRLLAKENQVWRTEVTAIKIRDLVQLFADARIN</sequence>
<dbReference type="AlphaFoldDB" id="A0A135UW32"/>
<comment type="caution">
    <text evidence="1">The sequence shown here is derived from an EMBL/GenBank/DDBJ whole genome shotgun (WGS) entry which is preliminary data.</text>
</comment>